<dbReference type="Pfam" id="PF00069">
    <property type="entry name" value="Pkinase"/>
    <property type="match status" value="1"/>
</dbReference>
<dbReference type="GO" id="GO:0005776">
    <property type="term" value="C:autophagosome"/>
    <property type="evidence" value="ECO:0007669"/>
    <property type="project" value="TreeGrafter"/>
</dbReference>
<evidence type="ECO:0000259" key="11">
    <source>
        <dbReference type="PROSITE" id="PS50011"/>
    </source>
</evidence>
<dbReference type="GO" id="GO:0000045">
    <property type="term" value="P:autophagosome assembly"/>
    <property type="evidence" value="ECO:0007669"/>
    <property type="project" value="TreeGrafter"/>
</dbReference>
<dbReference type="Pfam" id="PF12063">
    <property type="entry name" value="ATG1-like_MIT1"/>
    <property type="match status" value="1"/>
</dbReference>
<organism evidence="12">
    <name type="scientific">Tetraodon nigroviridis</name>
    <name type="common">Spotted green pufferfish</name>
    <name type="synonym">Chelonodon nigroviridis</name>
    <dbReference type="NCBI Taxonomy" id="99883"/>
    <lineage>
        <taxon>Eukaryota</taxon>
        <taxon>Metazoa</taxon>
        <taxon>Chordata</taxon>
        <taxon>Craniata</taxon>
        <taxon>Vertebrata</taxon>
        <taxon>Euteleostomi</taxon>
        <taxon>Actinopterygii</taxon>
        <taxon>Neopterygii</taxon>
        <taxon>Teleostei</taxon>
        <taxon>Neoteleostei</taxon>
        <taxon>Acanthomorphata</taxon>
        <taxon>Eupercaria</taxon>
        <taxon>Tetraodontiformes</taxon>
        <taxon>Tetradontoidea</taxon>
        <taxon>Tetraodontidae</taxon>
        <taxon>Tetraodon</taxon>
    </lineage>
</organism>
<feature type="binding site" evidence="9">
    <location>
        <position position="38"/>
    </location>
    <ligand>
        <name>ATP</name>
        <dbReference type="ChEBI" id="CHEBI:30616"/>
    </ligand>
</feature>
<dbReference type="PANTHER" id="PTHR24348">
    <property type="entry name" value="SERINE/THREONINE-PROTEIN KINASE UNC-51-RELATED"/>
    <property type="match status" value="1"/>
</dbReference>
<dbReference type="SMART" id="SM00220">
    <property type="entry name" value="S_TKc"/>
    <property type="match status" value="1"/>
</dbReference>
<dbReference type="InterPro" id="IPR008271">
    <property type="entry name" value="Ser/Thr_kinase_AS"/>
</dbReference>
<dbReference type="PANTHER" id="PTHR24348:SF19">
    <property type="entry name" value="SERINE_THREONINE-PROTEIN KINASE ULK1"/>
    <property type="match status" value="1"/>
</dbReference>
<keyword evidence="4" id="KW-0808">Transferase</keyword>
<evidence type="ECO:0000313" key="12">
    <source>
        <dbReference type="EMBL" id="CAF95131.1"/>
    </source>
</evidence>
<dbReference type="GO" id="GO:0034727">
    <property type="term" value="P:piecemeal microautophagy of the nucleus"/>
    <property type="evidence" value="ECO:0007669"/>
    <property type="project" value="TreeGrafter"/>
</dbReference>
<dbReference type="GO" id="GO:0048675">
    <property type="term" value="P:axon extension"/>
    <property type="evidence" value="ECO:0007669"/>
    <property type="project" value="TreeGrafter"/>
</dbReference>
<evidence type="ECO:0000256" key="1">
    <source>
        <dbReference type="ARBA" id="ARBA00012513"/>
    </source>
</evidence>
<evidence type="ECO:0000256" key="7">
    <source>
        <dbReference type="ARBA" id="ARBA00022840"/>
    </source>
</evidence>
<dbReference type="PROSITE" id="PS00108">
    <property type="entry name" value="PROTEIN_KINASE_ST"/>
    <property type="match status" value="1"/>
</dbReference>
<keyword evidence="7 9" id="KW-0067">ATP-binding</keyword>
<dbReference type="GO" id="GO:0004674">
    <property type="term" value="F:protein serine/threonine kinase activity"/>
    <property type="evidence" value="ECO:0007669"/>
    <property type="project" value="UniProtKB-KW"/>
</dbReference>
<feature type="region of interest" description="Disordered" evidence="10">
    <location>
        <begin position="748"/>
        <end position="783"/>
    </location>
</feature>
<gene>
    <name evidence="12" type="ORF">GSTENG00011656001</name>
</gene>
<evidence type="ECO:0000256" key="6">
    <source>
        <dbReference type="ARBA" id="ARBA00022777"/>
    </source>
</evidence>
<dbReference type="GO" id="GO:0005524">
    <property type="term" value="F:ATP binding"/>
    <property type="evidence" value="ECO:0007669"/>
    <property type="project" value="UniProtKB-UniRule"/>
</dbReference>
<dbReference type="GO" id="GO:0042594">
    <property type="term" value="P:response to starvation"/>
    <property type="evidence" value="ECO:0007669"/>
    <property type="project" value="TreeGrafter"/>
</dbReference>
<dbReference type="InterPro" id="IPR022708">
    <property type="entry name" value="Atg1-like_tMIT"/>
</dbReference>
<feature type="non-terminal residue" evidence="12">
    <location>
        <position position="1083"/>
    </location>
</feature>
<dbReference type="EC" id="2.7.11.1" evidence="1"/>
<keyword evidence="6" id="KW-0418">Kinase</keyword>
<dbReference type="KEGG" id="tng:GSTEN00011656G001"/>
<reference evidence="12" key="2">
    <citation type="submission" date="2004-02" db="EMBL/GenBank/DDBJ databases">
        <authorList>
            <consortium name="Genoscope"/>
            <consortium name="Whitehead Institute Centre for Genome Research"/>
        </authorList>
    </citation>
    <scope>NUCLEOTIDE SEQUENCE</scope>
</reference>
<evidence type="ECO:0000256" key="8">
    <source>
        <dbReference type="ARBA" id="ARBA00023006"/>
    </source>
</evidence>
<keyword evidence="3" id="KW-0597">Phosphoprotein</keyword>
<dbReference type="Gene3D" id="3.30.200.20">
    <property type="entry name" value="Phosphorylase Kinase, domain 1"/>
    <property type="match status" value="1"/>
</dbReference>
<dbReference type="GO" id="GO:0010508">
    <property type="term" value="P:positive regulation of autophagy"/>
    <property type="evidence" value="ECO:0007669"/>
    <property type="project" value="TreeGrafter"/>
</dbReference>
<proteinExistence type="predicted"/>
<feature type="domain" description="Protein kinase" evidence="11">
    <location>
        <begin position="8"/>
        <end position="270"/>
    </location>
</feature>
<dbReference type="Pfam" id="PF21127">
    <property type="entry name" value="ATG1-like_MIT2"/>
    <property type="match status" value="1"/>
</dbReference>
<sequence length="1083" mass="117325">ETVGKFEFSRKELVGHGAFAVVFKGRHREKHDWEVAVKCINKKNLAKSQTLLGKEIRILKELKHDNIVALLDFQETVSSVFLVMEYCNGGDLADYLHSKGTLSEDTIRVFLQQIAGAMRVLQSKGIIHRDLKPQNILLSHLPGRKSHCNNTCIKIADFGFARYLQNNMMAATLCGSPMYMAPEVIMSQNYDAKADLWSIGTIVFQCLTGKAPFQASSPQDLRLFYEKNKSLSPDIPRETSHHLRHLLLGLLQRNHTERMDFDQFFSHPFLETSSSIKRVVPAVSTMCPPGSPSASSCSSSSTSHLASPPNSLAEGQQLRVRTSANQEMDGLLLKDSSGGGSRAWSSCDLEDFVMVPAHFSTGETDTPAEDDECAADEDDVLSCCFRSLLACAAVSCQSKSQAGSSSSCSSPGPIRLGDVLQAGPSLPIPVPSQQQNFQRLEQNLLSARPDASPRSVSTESSHTWYCLVSDPGRCVVRLWSPMRRCSSGNLQGLAGAPEASPCCQEKVAANRRLSLGGARTVPPSSQHVNSAPLWFPTAPECLLLQPGGLGTRLHSAPCLLEYTAAGARQKIRKQHSDPAVRPSPGAMTVCPLHCSPRLSELMQRSPLPTILGSPSRAVPPFEFPKPPSPPNLFTVLTQGLVLGSPGNRSNPVDPPGSQVNHYSHPRRRGDQVQGFGRSQSAGRLSDMLLKAAFGPARVVGDNLTTDTPTSCPNLQHFDVLSPVAPPSGGTSPTAGCSSPAGVVFTVGSPPSGSNPPLASRHRKSSGSFASISPAGSVSGRPLQVGCDAPSSPRYSCSDPFAPNMGVGVMFEAPELPEETLMEQEHTDTVHSLRFMLDFAHCLVEVAGARGAGVPEQDAPQASRVQQQSLVADQISSLSREWRSAYPKTGWELVLLGSGLFTCCCCSSHAEQLVLYLKSAELLSGALHTAMERVRQGKLYPSATVKQGTVAPCPRRHVRAVKLTPLCCAVVRKLNELYKSSVASCRSLSTRLERFFSRKHRLMDQISSITAERLLFSHAVQMVQAAALDEMFHHGEASALRYHKALLLMEGLTLLLNERDDIMSISRCKECIERRLTALQSGLC</sequence>
<dbReference type="GO" id="GO:0034045">
    <property type="term" value="C:phagophore assembly site membrane"/>
    <property type="evidence" value="ECO:0007669"/>
    <property type="project" value="UniProtKB-ARBA"/>
</dbReference>
<keyword evidence="8" id="KW-0072">Autophagy</keyword>
<feature type="compositionally biased region" description="Low complexity" evidence="10">
    <location>
        <begin position="292"/>
        <end position="311"/>
    </location>
</feature>
<dbReference type="GO" id="GO:0061709">
    <property type="term" value="P:reticulophagy"/>
    <property type="evidence" value="ECO:0007669"/>
    <property type="project" value="TreeGrafter"/>
</dbReference>
<feature type="non-terminal residue" evidence="12">
    <location>
        <position position="1"/>
    </location>
</feature>
<dbReference type="InterPro" id="IPR011009">
    <property type="entry name" value="Kinase-like_dom_sf"/>
</dbReference>
<dbReference type="CDD" id="cd14120">
    <property type="entry name" value="STKc_ULK1_2-like"/>
    <property type="match status" value="1"/>
</dbReference>
<dbReference type="PROSITE" id="PS50011">
    <property type="entry name" value="PROTEIN_KINASE_DOM"/>
    <property type="match status" value="1"/>
</dbReference>
<dbReference type="GO" id="GO:0048671">
    <property type="term" value="P:negative regulation of collateral sprouting"/>
    <property type="evidence" value="ECO:0007669"/>
    <property type="project" value="TreeGrafter"/>
</dbReference>
<dbReference type="InterPro" id="IPR017441">
    <property type="entry name" value="Protein_kinase_ATP_BS"/>
</dbReference>
<feature type="compositionally biased region" description="Polar residues" evidence="10">
    <location>
        <begin position="765"/>
        <end position="775"/>
    </location>
</feature>
<name>Q4SW51_TETNG</name>
<evidence type="ECO:0000256" key="3">
    <source>
        <dbReference type="ARBA" id="ARBA00022553"/>
    </source>
</evidence>
<dbReference type="SUPFAM" id="SSF56112">
    <property type="entry name" value="Protein kinase-like (PK-like)"/>
    <property type="match status" value="1"/>
</dbReference>
<dbReference type="PROSITE" id="PS00107">
    <property type="entry name" value="PROTEIN_KINASE_ATP"/>
    <property type="match status" value="1"/>
</dbReference>
<evidence type="ECO:0000256" key="10">
    <source>
        <dbReference type="SAM" id="MobiDB-lite"/>
    </source>
</evidence>
<dbReference type="InterPro" id="IPR000719">
    <property type="entry name" value="Prot_kinase_dom"/>
</dbReference>
<dbReference type="Gene3D" id="1.10.510.10">
    <property type="entry name" value="Transferase(Phosphotransferase) domain 1"/>
    <property type="match status" value="1"/>
</dbReference>
<protein>
    <recommendedName>
        <fullName evidence="1">non-specific serine/threonine protein kinase</fullName>
        <ecNumber evidence="1">2.7.11.1</ecNumber>
    </recommendedName>
</protein>
<dbReference type="EMBL" id="CAAE01013690">
    <property type="protein sequence ID" value="CAF95131.1"/>
    <property type="molecule type" value="Genomic_DNA"/>
</dbReference>
<accession>Q4SW51</accession>
<evidence type="ECO:0000256" key="4">
    <source>
        <dbReference type="ARBA" id="ARBA00022679"/>
    </source>
</evidence>
<dbReference type="GO" id="GO:0000422">
    <property type="term" value="P:autophagy of mitochondrion"/>
    <property type="evidence" value="ECO:0007669"/>
    <property type="project" value="TreeGrafter"/>
</dbReference>
<comment type="caution">
    <text evidence="12">The sequence shown here is derived from an EMBL/GenBank/DDBJ whole genome shotgun (WGS) entry which is preliminary data.</text>
</comment>
<keyword evidence="2" id="KW-0723">Serine/threonine-protein kinase</keyword>
<dbReference type="FunFam" id="1.10.510.10:FF:000128">
    <property type="entry name" value="serine/threonine-protein kinase ULK2 isoform X2"/>
    <property type="match status" value="1"/>
</dbReference>
<dbReference type="FunFam" id="3.30.200.20:FF:000149">
    <property type="entry name" value="serine/threonine-protein kinase unc-51 isoform X1"/>
    <property type="match status" value="1"/>
</dbReference>
<feature type="region of interest" description="Disordered" evidence="10">
    <location>
        <begin position="291"/>
        <end position="315"/>
    </location>
</feature>
<dbReference type="GO" id="GO:0005829">
    <property type="term" value="C:cytosol"/>
    <property type="evidence" value="ECO:0007669"/>
    <property type="project" value="TreeGrafter"/>
</dbReference>
<reference evidence="12" key="1">
    <citation type="journal article" date="2004" name="Nature">
        <title>Genome duplication in the teleost fish Tetraodon nigroviridis reveals the early vertebrate proto-karyotype.</title>
        <authorList>
            <person name="Jaillon O."/>
            <person name="Aury J.-M."/>
            <person name="Brunet F."/>
            <person name="Petit J.-L."/>
            <person name="Stange-Thomann N."/>
            <person name="Mauceli E."/>
            <person name="Bouneau L."/>
            <person name="Fischer C."/>
            <person name="Ozouf-Costaz C."/>
            <person name="Bernot A."/>
            <person name="Nicaud S."/>
            <person name="Jaffe D."/>
            <person name="Fisher S."/>
            <person name="Lutfalla G."/>
            <person name="Dossat C."/>
            <person name="Segurens B."/>
            <person name="Dasilva C."/>
            <person name="Salanoubat M."/>
            <person name="Levy M."/>
            <person name="Boudet N."/>
            <person name="Castellano S."/>
            <person name="Anthouard V."/>
            <person name="Jubin C."/>
            <person name="Castelli V."/>
            <person name="Katinka M."/>
            <person name="Vacherie B."/>
            <person name="Biemont C."/>
            <person name="Skalli Z."/>
            <person name="Cattolico L."/>
            <person name="Poulain J."/>
            <person name="De Berardinis V."/>
            <person name="Cruaud C."/>
            <person name="Duprat S."/>
            <person name="Brottier P."/>
            <person name="Coutanceau J.-P."/>
            <person name="Gouzy J."/>
            <person name="Parra G."/>
            <person name="Lardier G."/>
            <person name="Chapple C."/>
            <person name="McKernan K.J."/>
            <person name="McEwan P."/>
            <person name="Bosak S."/>
            <person name="Kellis M."/>
            <person name="Volff J.-N."/>
            <person name="Guigo R."/>
            <person name="Zody M.C."/>
            <person name="Mesirov J."/>
            <person name="Lindblad-Toh K."/>
            <person name="Birren B."/>
            <person name="Nusbaum C."/>
            <person name="Kahn D."/>
            <person name="Robinson-Rechavi M."/>
            <person name="Laudet V."/>
            <person name="Schachter V."/>
            <person name="Quetier F."/>
            <person name="Saurin W."/>
            <person name="Scarpelli C."/>
            <person name="Wincker P."/>
            <person name="Lander E.S."/>
            <person name="Weissenbach J."/>
            <person name="Roest Crollius H."/>
        </authorList>
    </citation>
    <scope>NUCLEOTIDE SEQUENCE [LARGE SCALE GENOMIC DNA]</scope>
</reference>
<feature type="region of interest" description="Disordered" evidence="10">
    <location>
        <begin position="643"/>
        <end position="677"/>
    </location>
</feature>
<evidence type="ECO:0000256" key="9">
    <source>
        <dbReference type="PROSITE-ProRule" id="PRU10141"/>
    </source>
</evidence>
<keyword evidence="5 9" id="KW-0547">Nucleotide-binding</keyword>
<dbReference type="OrthoDB" id="346907at2759"/>
<evidence type="ECO:0000256" key="2">
    <source>
        <dbReference type="ARBA" id="ARBA00022527"/>
    </source>
</evidence>
<dbReference type="AlphaFoldDB" id="Q4SW51"/>
<dbReference type="InterPro" id="IPR045269">
    <property type="entry name" value="Atg1-like"/>
</dbReference>
<dbReference type="InterPro" id="IPR048941">
    <property type="entry name" value="ATG1-like_MIT2"/>
</dbReference>
<evidence type="ECO:0000256" key="5">
    <source>
        <dbReference type="ARBA" id="ARBA00022741"/>
    </source>
</evidence>